<gene>
    <name evidence="3" type="ORF">BCR34DRAFT_2544</name>
</gene>
<proteinExistence type="predicted"/>
<comment type="caution">
    <text evidence="3">The sequence shown here is derived from an EMBL/GenBank/DDBJ whole genome shotgun (WGS) entry which is preliminary data.</text>
</comment>
<keyword evidence="2" id="KW-1133">Transmembrane helix</keyword>
<keyword evidence="2" id="KW-0812">Transmembrane</keyword>
<keyword evidence="2" id="KW-0472">Membrane</keyword>
<feature type="region of interest" description="Disordered" evidence="1">
    <location>
        <begin position="256"/>
        <end position="327"/>
    </location>
</feature>
<feature type="transmembrane region" description="Helical" evidence="2">
    <location>
        <begin position="227"/>
        <end position="249"/>
    </location>
</feature>
<dbReference type="Proteomes" id="UP000193144">
    <property type="component" value="Unassembled WGS sequence"/>
</dbReference>
<dbReference type="Gene3D" id="1.20.5.510">
    <property type="entry name" value="Single helix bin"/>
    <property type="match status" value="1"/>
</dbReference>
<sequence length="451" mass="47489">MFMCTSPTFHIVVSIPLLLLRTSKIAAMMASFLTFTILAHLSSVSMAKPTEPMITPLAQLVPREDNLSFIGWNLNSTENTYEANYCDSDYIFSTSDLYVQCCPKDGDCVFTTACEGKVAKWRGGTSSCSQKSCNTDSIFATTSADTDAKLWIGCNDSPPAFYFQVKPSVTSSSSPSPTSAQSTASAGATGPSTASSTNAPSRSSQTPAATSSALLGASEKGSSTPGIVGGVVGGLAFLAIAGGLLFWFLRRRKHNKGQSYQPAPGKNPYDSQSYLPAHATAPYDPQPYNPATVPTHATTPYDSQPYNQAPAHATAPYGPQPTGPTQYHPQVYQAYQSAPIAAQYVPPSHPPSPNPPPPQASPPLQEYNGQFAPAVPVQEEQWKHEANRNSGLPATVSPPPQPVAPPPPLEVSLPGANIGELSSHNDHVAELPGSELATAPAPATSTSNQPR</sequence>
<evidence type="ECO:0000256" key="1">
    <source>
        <dbReference type="SAM" id="MobiDB-lite"/>
    </source>
</evidence>
<dbReference type="EMBL" id="MCFA01000001">
    <property type="protein sequence ID" value="ORY19752.1"/>
    <property type="molecule type" value="Genomic_DNA"/>
</dbReference>
<feature type="compositionally biased region" description="Low complexity" evidence="1">
    <location>
        <begin position="172"/>
        <end position="204"/>
    </location>
</feature>
<feature type="compositionally biased region" description="Polar residues" evidence="1">
    <location>
        <begin position="295"/>
        <end position="307"/>
    </location>
</feature>
<organism evidence="3 4">
    <name type="scientific">Clohesyomyces aquaticus</name>
    <dbReference type="NCBI Taxonomy" id="1231657"/>
    <lineage>
        <taxon>Eukaryota</taxon>
        <taxon>Fungi</taxon>
        <taxon>Dikarya</taxon>
        <taxon>Ascomycota</taxon>
        <taxon>Pezizomycotina</taxon>
        <taxon>Dothideomycetes</taxon>
        <taxon>Pleosporomycetidae</taxon>
        <taxon>Pleosporales</taxon>
        <taxon>Lindgomycetaceae</taxon>
        <taxon>Clohesyomyces</taxon>
    </lineage>
</organism>
<dbReference type="CDD" id="cd12087">
    <property type="entry name" value="TM_EGFR-like"/>
    <property type="match status" value="1"/>
</dbReference>
<feature type="region of interest" description="Disordered" evidence="1">
    <location>
        <begin position="172"/>
        <end position="222"/>
    </location>
</feature>
<keyword evidence="4" id="KW-1185">Reference proteome</keyword>
<evidence type="ECO:0000313" key="3">
    <source>
        <dbReference type="EMBL" id="ORY19752.1"/>
    </source>
</evidence>
<evidence type="ECO:0000313" key="4">
    <source>
        <dbReference type="Proteomes" id="UP000193144"/>
    </source>
</evidence>
<accession>A0A1Y2AB76</accession>
<name>A0A1Y2AB76_9PLEO</name>
<evidence type="ECO:0000256" key="2">
    <source>
        <dbReference type="SAM" id="Phobius"/>
    </source>
</evidence>
<feature type="region of interest" description="Disordered" evidence="1">
    <location>
        <begin position="343"/>
        <end position="451"/>
    </location>
</feature>
<protein>
    <submittedName>
        <fullName evidence="3">Uncharacterized protein</fullName>
    </submittedName>
</protein>
<feature type="compositionally biased region" description="Pro residues" evidence="1">
    <location>
        <begin position="396"/>
        <end position="409"/>
    </location>
</feature>
<feature type="compositionally biased region" description="Pro residues" evidence="1">
    <location>
        <begin position="347"/>
        <end position="361"/>
    </location>
</feature>
<dbReference type="AlphaFoldDB" id="A0A1Y2AB76"/>
<feature type="compositionally biased region" description="Low complexity" evidence="1">
    <location>
        <begin position="437"/>
        <end position="451"/>
    </location>
</feature>
<reference evidence="3 4" key="1">
    <citation type="submission" date="2016-07" db="EMBL/GenBank/DDBJ databases">
        <title>Pervasive Adenine N6-methylation of Active Genes in Fungi.</title>
        <authorList>
            <consortium name="DOE Joint Genome Institute"/>
            <person name="Mondo S.J."/>
            <person name="Dannebaum R.O."/>
            <person name="Kuo R.C."/>
            <person name="Labutti K."/>
            <person name="Haridas S."/>
            <person name="Kuo A."/>
            <person name="Salamov A."/>
            <person name="Ahrendt S.R."/>
            <person name="Lipzen A."/>
            <person name="Sullivan W."/>
            <person name="Andreopoulos W.B."/>
            <person name="Clum A."/>
            <person name="Lindquist E."/>
            <person name="Daum C."/>
            <person name="Ramamoorthy G.K."/>
            <person name="Gryganskyi A."/>
            <person name="Culley D."/>
            <person name="Magnuson J.K."/>
            <person name="James T.Y."/>
            <person name="O'Malley M.A."/>
            <person name="Stajich J.E."/>
            <person name="Spatafora J.W."/>
            <person name="Visel A."/>
            <person name="Grigoriev I.V."/>
        </authorList>
    </citation>
    <scope>NUCLEOTIDE SEQUENCE [LARGE SCALE GENOMIC DNA]</scope>
    <source>
        <strain evidence="3 4">CBS 115471</strain>
    </source>
</reference>